<gene>
    <name evidence="2" type="ORF">V6N12_012896</name>
</gene>
<keyword evidence="1" id="KW-0812">Transmembrane</keyword>
<evidence type="ECO:0000313" key="2">
    <source>
        <dbReference type="EMBL" id="KAK8560093.1"/>
    </source>
</evidence>
<evidence type="ECO:0000256" key="1">
    <source>
        <dbReference type="SAM" id="Phobius"/>
    </source>
</evidence>
<organism evidence="2 3">
    <name type="scientific">Hibiscus sabdariffa</name>
    <name type="common">roselle</name>
    <dbReference type="NCBI Taxonomy" id="183260"/>
    <lineage>
        <taxon>Eukaryota</taxon>
        <taxon>Viridiplantae</taxon>
        <taxon>Streptophyta</taxon>
        <taxon>Embryophyta</taxon>
        <taxon>Tracheophyta</taxon>
        <taxon>Spermatophyta</taxon>
        <taxon>Magnoliopsida</taxon>
        <taxon>eudicotyledons</taxon>
        <taxon>Gunneridae</taxon>
        <taxon>Pentapetalae</taxon>
        <taxon>rosids</taxon>
        <taxon>malvids</taxon>
        <taxon>Malvales</taxon>
        <taxon>Malvaceae</taxon>
        <taxon>Malvoideae</taxon>
        <taxon>Hibiscus</taxon>
    </lineage>
</organism>
<evidence type="ECO:0008006" key="4">
    <source>
        <dbReference type="Google" id="ProtNLM"/>
    </source>
</evidence>
<dbReference type="Proteomes" id="UP001472677">
    <property type="component" value="Unassembled WGS sequence"/>
</dbReference>
<reference evidence="2 3" key="1">
    <citation type="journal article" date="2024" name="G3 (Bethesda)">
        <title>Genome assembly of Hibiscus sabdariffa L. provides insights into metabolisms of medicinal natural products.</title>
        <authorList>
            <person name="Kim T."/>
        </authorList>
    </citation>
    <scope>NUCLEOTIDE SEQUENCE [LARGE SCALE GENOMIC DNA]</scope>
    <source>
        <strain evidence="2">TK-2024</strain>
        <tissue evidence="2">Old leaves</tissue>
    </source>
</reference>
<feature type="transmembrane region" description="Helical" evidence="1">
    <location>
        <begin position="121"/>
        <end position="142"/>
    </location>
</feature>
<name>A0ABR2EFQ9_9ROSI</name>
<accession>A0ABR2EFQ9</accession>
<protein>
    <recommendedName>
        <fullName evidence="4">Transmembrane protein</fullName>
    </recommendedName>
</protein>
<keyword evidence="1" id="KW-0472">Membrane</keyword>
<evidence type="ECO:0000313" key="3">
    <source>
        <dbReference type="Proteomes" id="UP001472677"/>
    </source>
</evidence>
<dbReference type="EMBL" id="JBBPBM010000014">
    <property type="protein sequence ID" value="KAK8560093.1"/>
    <property type="molecule type" value="Genomic_DNA"/>
</dbReference>
<keyword evidence="1" id="KW-1133">Transmembrane helix</keyword>
<proteinExistence type="predicted"/>
<keyword evidence="3" id="KW-1185">Reference proteome</keyword>
<sequence>MRDEARGPVETLRRSGVAVSLVHVVMCLMKVGMILHEGNGEKVLWVKVVRVTDGSFGMVTKMEQGEGSRWSLGLRELSFGSCRSGGKTPIMVMVTKVGVVTLKSNFHESLMIKGLVRMSGSLVFLVAVVRFNGAFGFLSLVIKELMKASRVKFMVGEDESSRSLESNMGKDDV</sequence>
<comment type="caution">
    <text evidence="2">The sequence shown here is derived from an EMBL/GenBank/DDBJ whole genome shotgun (WGS) entry which is preliminary data.</text>
</comment>